<dbReference type="EMBL" id="CP031194">
    <property type="protein sequence ID" value="AXG79729.1"/>
    <property type="molecule type" value="Genomic_DNA"/>
</dbReference>
<dbReference type="RefSeq" id="WP_114661058.1">
    <property type="nucleotide sequence ID" value="NZ_CP031194.1"/>
</dbReference>
<dbReference type="OrthoDB" id="4748714at2"/>
<reference evidence="3" key="1">
    <citation type="submission" date="2018-07" db="EMBL/GenBank/DDBJ databases">
        <authorList>
            <person name="Zhao J."/>
        </authorList>
    </citation>
    <scope>NUCLEOTIDE SEQUENCE [LARGE SCALE GENOMIC DNA]</scope>
    <source>
        <strain evidence="3">GSSD-12</strain>
    </source>
</reference>
<dbReference type="AlphaFoldDB" id="A0A345HSQ5"/>
<organism evidence="2 3">
    <name type="scientific">Streptomyces paludis</name>
    <dbReference type="NCBI Taxonomy" id="2282738"/>
    <lineage>
        <taxon>Bacteria</taxon>
        <taxon>Bacillati</taxon>
        <taxon>Actinomycetota</taxon>
        <taxon>Actinomycetes</taxon>
        <taxon>Kitasatosporales</taxon>
        <taxon>Streptomycetaceae</taxon>
        <taxon>Streptomyces</taxon>
    </lineage>
</organism>
<evidence type="ECO:0000313" key="2">
    <source>
        <dbReference type="EMBL" id="AXG79729.1"/>
    </source>
</evidence>
<evidence type="ECO:0000256" key="1">
    <source>
        <dbReference type="SAM" id="MobiDB-lite"/>
    </source>
</evidence>
<keyword evidence="3" id="KW-1185">Reference proteome</keyword>
<accession>A0A345HSQ5</accession>
<name>A0A345HSQ5_9ACTN</name>
<protein>
    <submittedName>
        <fullName evidence="2">XRE family transcriptional regulator</fullName>
    </submittedName>
</protein>
<proteinExistence type="predicted"/>
<dbReference type="Proteomes" id="UP000253868">
    <property type="component" value="Chromosome"/>
</dbReference>
<sequence length="135" mass="14782">MFTRENATEATGVEAASTTAAHTSTNELQTPGIAQFLQDTFGQKLTAYIAGIADPKHVRNWCTGQSTPRFDSELRLRAAFQVFQVIARAENPHTARAWMIGMNPQLEDDSPLEVIAEGRVKDAMAAARSYIKGDL</sequence>
<evidence type="ECO:0000313" key="3">
    <source>
        <dbReference type="Proteomes" id="UP000253868"/>
    </source>
</evidence>
<dbReference type="KEGG" id="spad:DVK44_21060"/>
<feature type="region of interest" description="Disordered" evidence="1">
    <location>
        <begin position="1"/>
        <end position="26"/>
    </location>
</feature>
<gene>
    <name evidence="2" type="ORF">DVK44_21060</name>
</gene>
<feature type="compositionally biased region" description="Low complexity" evidence="1">
    <location>
        <begin position="15"/>
        <end position="25"/>
    </location>
</feature>